<comment type="catalytic activity">
    <reaction evidence="2">
        <text>2 GTP = 3',3'-c-di-GMP + 2 diphosphate</text>
        <dbReference type="Rhea" id="RHEA:24898"/>
        <dbReference type="ChEBI" id="CHEBI:33019"/>
        <dbReference type="ChEBI" id="CHEBI:37565"/>
        <dbReference type="ChEBI" id="CHEBI:58805"/>
        <dbReference type="EC" id="2.7.7.65"/>
    </reaction>
</comment>
<name>A0A066ZP72_HYDMR</name>
<dbReference type="STRING" id="28885.EI16_03065"/>
<dbReference type="InterPro" id="IPR011623">
    <property type="entry name" value="7TMR_DISM_rcpt_extracell_dom1"/>
</dbReference>
<protein>
    <recommendedName>
        <fullName evidence="1">diguanylate cyclase</fullName>
        <ecNumber evidence="1">2.7.7.65</ecNumber>
    </recommendedName>
</protein>
<accession>A0A066ZP72</accession>
<evidence type="ECO:0000256" key="2">
    <source>
        <dbReference type="ARBA" id="ARBA00034247"/>
    </source>
</evidence>
<dbReference type="PANTHER" id="PTHR45138">
    <property type="entry name" value="REGULATORY COMPONENTS OF SENSORY TRANSDUCTION SYSTEM"/>
    <property type="match status" value="1"/>
</dbReference>
<feature type="transmembrane region" description="Helical" evidence="3">
    <location>
        <begin position="320"/>
        <end position="339"/>
    </location>
</feature>
<dbReference type="EC" id="2.7.7.65" evidence="1"/>
<dbReference type="CDD" id="cd01949">
    <property type="entry name" value="GGDEF"/>
    <property type="match status" value="1"/>
</dbReference>
<reference evidence="5 6" key="1">
    <citation type="submission" date="2014-04" db="EMBL/GenBank/DDBJ databases">
        <title>Draft genome sequence of Hydrogenovibrio marinus MH-110, a model organism for aerobic H2 metabolism.</title>
        <authorList>
            <person name="Cha H.J."/>
            <person name="Jo B.H."/>
            <person name="Hwang B.H."/>
        </authorList>
    </citation>
    <scope>NUCLEOTIDE SEQUENCE [LARGE SCALE GENOMIC DNA]</scope>
    <source>
        <strain evidence="5 6">MH-110</strain>
    </source>
</reference>
<dbReference type="Pfam" id="PF00990">
    <property type="entry name" value="GGDEF"/>
    <property type="match status" value="1"/>
</dbReference>
<dbReference type="AlphaFoldDB" id="A0A066ZP72"/>
<dbReference type="InterPro" id="IPR029787">
    <property type="entry name" value="Nucleotide_cyclase"/>
</dbReference>
<keyword evidence="6" id="KW-1185">Reference proteome</keyword>
<sequence>MNNPPHLRPYMTLLLIGLLLSFVFSSRAFSQSEHIDWQLYSIDSSLPIDPSSPDTTNLQKADGISLVGGHYLYEGTLHINKTGDYVVDFKNTTTIDRFSFYVYDQQNNLVASANGGIGSKALNPFFLRHGRIFDLKAGQYKLLAEVSSPYFIAQPVPYIETLSDYQQEIKLGNAIVLIGIGIFLALGIYYGALAFASSRKTELFYAIFIFSNLIFNAGAHLILAQMLNWHNFYLVSFPILISNFFYVLFVMRLLEIHPVKNKRLYTLGIVGLVLLAIFALFALMAPNWINEMARYGVWVFLLYGFIAGVSRAIKGSVVARLYLVALTAFIMLASMATLPTQLSSNTIDVEHYGIAAIAVEAILLALTLTYRVGELYRERMNILHHLDHNKKLAHTDSLTQIPNRYSLEMEFSSMGPYASLTYIDMDNLKFYNDRFGHAKGDELLSTFAKLMHQRLENGKENARIFRVGGDEFAIICQDGNEQKVRGLIEHVVDEMRGSGFENAGVSSGAAYMHEVTNTSELKHLADIRMYENKYRRKKQLNKEG</sequence>
<dbReference type="Gene3D" id="3.30.70.270">
    <property type="match status" value="1"/>
</dbReference>
<dbReference type="RefSeq" id="WP_051622983.1">
    <property type="nucleotide sequence ID" value="NZ_AP020335.1"/>
</dbReference>
<feature type="transmembrane region" description="Helical" evidence="3">
    <location>
        <begin position="174"/>
        <end position="196"/>
    </location>
</feature>
<comment type="caution">
    <text evidence="5">The sequence shown here is derived from an EMBL/GenBank/DDBJ whole genome shotgun (WGS) entry which is preliminary data.</text>
</comment>
<gene>
    <name evidence="5" type="ORF">EI16_03065</name>
</gene>
<dbReference type="Pfam" id="PF07695">
    <property type="entry name" value="7TMR-DISM_7TM"/>
    <property type="match status" value="1"/>
</dbReference>
<feature type="transmembrane region" description="Helical" evidence="3">
    <location>
        <begin position="203"/>
        <end position="226"/>
    </location>
</feature>
<dbReference type="SUPFAM" id="SSF55073">
    <property type="entry name" value="Nucleotide cyclase"/>
    <property type="match status" value="1"/>
</dbReference>
<dbReference type="PANTHER" id="PTHR45138:SF9">
    <property type="entry name" value="DIGUANYLATE CYCLASE DGCM-RELATED"/>
    <property type="match status" value="1"/>
</dbReference>
<feature type="transmembrane region" description="Helical" evidence="3">
    <location>
        <begin position="232"/>
        <end position="254"/>
    </location>
</feature>
<feature type="domain" description="GGDEF" evidence="4">
    <location>
        <begin position="416"/>
        <end position="544"/>
    </location>
</feature>
<keyword evidence="3" id="KW-0812">Transmembrane</keyword>
<dbReference type="GO" id="GO:0052621">
    <property type="term" value="F:diguanylate cyclase activity"/>
    <property type="evidence" value="ECO:0007669"/>
    <property type="project" value="UniProtKB-EC"/>
</dbReference>
<dbReference type="SMART" id="SM00267">
    <property type="entry name" value="GGDEF"/>
    <property type="match status" value="1"/>
</dbReference>
<keyword evidence="3" id="KW-0472">Membrane</keyword>
<evidence type="ECO:0000256" key="1">
    <source>
        <dbReference type="ARBA" id="ARBA00012528"/>
    </source>
</evidence>
<keyword evidence="3" id="KW-1133">Transmembrane helix</keyword>
<feature type="transmembrane region" description="Helical" evidence="3">
    <location>
        <begin position="295"/>
        <end position="313"/>
    </location>
</feature>
<feature type="transmembrane region" description="Helical" evidence="3">
    <location>
        <begin position="266"/>
        <end position="289"/>
    </location>
</feature>
<dbReference type="PROSITE" id="PS50887">
    <property type="entry name" value="GGDEF"/>
    <property type="match status" value="1"/>
</dbReference>
<dbReference type="EMBL" id="JMIU01000001">
    <property type="protein sequence ID" value="KDN95297.1"/>
    <property type="molecule type" value="Genomic_DNA"/>
</dbReference>
<dbReference type="Proteomes" id="UP000027341">
    <property type="component" value="Unassembled WGS sequence"/>
</dbReference>
<dbReference type="InterPro" id="IPR050469">
    <property type="entry name" value="Diguanylate_Cyclase"/>
</dbReference>
<feature type="transmembrane region" description="Helical" evidence="3">
    <location>
        <begin position="351"/>
        <end position="370"/>
    </location>
</feature>
<evidence type="ECO:0000259" key="4">
    <source>
        <dbReference type="PROSITE" id="PS50887"/>
    </source>
</evidence>
<dbReference type="NCBIfam" id="TIGR00254">
    <property type="entry name" value="GGDEF"/>
    <property type="match status" value="1"/>
</dbReference>
<dbReference type="InterPro" id="IPR043128">
    <property type="entry name" value="Rev_trsase/Diguanyl_cyclase"/>
</dbReference>
<evidence type="ECO:0000256" key="3">
    <source>
        <dbReference type="SAM" id="Phobius"/>
    </source>
</evidence>
<evidence type="ECO:0000313" key="6">
    <source>
        <dbReference type="Proteomes" id="UP000027341"/>
    </source>
</evidence>
<evidence type="ECO:0000313" key="5">
    <source>
        <dbReference type="EMBL" id="KDN95297.1"/>
    </source>
</evidence>
<proteinExistence type="predicted"/>
<organism evidence="5 6">
    <name type="scientific">Hydrogenovibrio marinus</name>
    <dbReference type="NCBI Taxonomy" id="28885"/>
    <lineage>
        <taxon>Bacteria</taxon>
        <taxon>Pseudomonadati</taxon>
        <taxon>Pseudomonadota</taxon>
        <taxon>Gammaproteobacteria</taxon>
        <taxon>Thiotrichales</taxon>
        <taxon>Piscirickettsiaceae</taxon>
        <taxon>Hydrogenovibrio</taxon>
    </lineage>
</organism>
<dbReference type="InterPro" id="IPR000160">
    <property type="entry name" value="GGDEF_dom"/>
</dbReference>